<protein>
    <submittedName>
        <fullName evidence="1">Uncharacterized protein</fullName>
    </submittedName>
</protein>
<comment type="caution">
    <text evidence="1">The sequence shown here is derived from an EMBL/GenBank/DDBJ whole genome shotgun (WGS) entry which is preliminary data.</text>
</comment>
<proteinExistence type="predicted"/>
<dbReference type="Gene3D" id="3.40.50.1110">
    <property type="entry name" value="SGNH hydrolase"/>
    <property type="match status" value="1"/>
</dbReference>
<evidence type="ECO:0000313" key="2">
    <source>
        <dbReference type="Proteomes" id="UP000477386"/>
    </source>
</evidence>
<dbReference type="AlphaFoldDB" id="A0A6M0IQD0"/>
<gene>
    <name evidence="1" type="ORF">GK091_26875</name>
</gene>
<dbReference type="Proteomes" id="UP000477386">
    <property type="component" value="Unassembled WGS sequence"/>
</dbReference>
<keyword evidence="2" id="KW-1185">Reference proteome</keyword>
<dbReference type="GO" id="GO:0016788">
    <property type="term" value="F:hydrolase activity, acting on ester bonds"/>
    <property type="evidence" value="ECO:0007669"/>
    <property type="project" value="UniProtKB-ARBA"/>
</dbReference>
<accession>A0A6M0IQD0</accession>
<dbReference type="SUPFAM" id="SSF52266">
    <property type="entry name" value="SGNH hydrolase"/>
    <property type="match status" value="1"/>
</dbReference>
<dbReference type="RefSeq" id="WP_164043865.1">
    <property type="nucleotide sequence ID" value="NZ_JAAGNZ010000005.1"/>
</dbReference>
<evidence type="ECO:0000313" key="1">
    <source>
        <dbReference type="EMBL" id="NEU70519.1"/>
    </source>
</evidence>
<sequence>MLSGHFTKLYPPASVNLQLGVDFERDYGKATYSIDEFNAPLQQIKPDLIIVRLGENVADDDVQSRHFESQFQQLLDRLATYGQPVKIVITTSVWYRPQTDAVIRKVTAEKGHTLVDLSCMVGQGQYFASQYTNPGVAAHPNDSGMDRIAELIWAKIQ</sequence>
<name>A0A6M0IQD0_9BACT</name>
<reference evidence="1 2" key="1">
    <citation type="submission" date="2020-02" db="EMBL/GenBank/DDBJ databases">
        <title>Draft genome sequence of two Spirosoma agri KCTC 52727 and Spirosoma terrae KCTC 52035.</title>
        <authorList>
            <person name="Rojas J."/>
            <person name="Ambika Manirajan B."/>
            <person name="Ratering S."/>
            <person name="Suarez C."/>
            <person name="Schnell S."/>
        </authorList>
    </citation>
    <scope>NUCLEOTIDE SEQUENCE [LARGE SCALE GENOMIC DNA]</scope>
    <source>
        <strain evidence="1 2">KCTC 52727</strain>
    </source>
</reference>
<dbReference type="InterPro" id="IPR036514">
    <property type="entry name" value="SGNH_hydro_sf"/>
</dbReference>
<dbReference type="EMBL" id="JAAGNZ010000005">
    <property type="protein sequence ID" value="NEU70519.1"/>
    <property type="molecule type" value="Genomic_DNA"/>
</dbReference>
<organism evidence="1 2">
    <name type="scientific">Spirosoma agri</name>
    <dbReference type="NCBI Taxonomy" id="1987381"/>
    <lineage>
        <taxon>Bacteria</taxon>
        <taxon>Pseudomonadati</taxon>
        <taxon>Bacteroidota</taxon>
        <taxon>Cytophagia</taxon>
        <taxon>Cytophagales</taxon>
        <taxon>Cytophagaceae</taxon>
        <taxon>Spirosoma</taxon>
    </lineage>
</organism>